<keyword evidence="3" id="KW-1185">Reference proteome</keyword>
<feature type="transmembrane region" description="Helical" evidence="1">
    <location>
        <begin position="53"/>
        <end position="77"/>
    </location>
</feature>
<keyword evidence="1" id="KW-0812">Transmembrane</keyword>
<accession>A0ABY2TQY3</accession>
<proteinExistence type="predicted"/>
<protein>
    <submittedName>
        <fullName evidence="2">Uncharacterized protein</fullName>
    </submittedName>
</protein>
<feature type="transmembrane region" description="Helical" evidence="1">
    <location>
        <begin position="89"/>
        <end position="111"/>
    </location>
</feature>
<evidence type="ECO:0000313" key="2">
    <source>
        <dbReference type="EMBL" id="TKZ35239.1"/>
    </source>
</evidence>
<sequence>MTKRLLFDIKIFYNIIILMNKYIAIHKIINISIFMLFPIAGYIILSHNRIRSGFYGIILLILNLIEIGIFIAFIIVSSKCEWGTRKQHAILKGAISFFIYLIITIFTIIYII</sequence>
<name>A0ABY2TQY3_9SPIR</name>
<dbReference type="Proteomes" id="UP000310168">
    <property type="component" value="Unassembled WGS sequence"/>
</dbReference>
<evidence type="ECO:0000313" key="3">
    <source>
        <dbReference type="Proteomes" id="UP000310168"/>
    </source>
</evidence>
<organism evidence="2 3">
    <name type="scientific">Brachyspira catarrhinii</name>
    <dbReference type="NCBI Taxonomy" id="2528966"/>
    <lineage>
        <taxon>Bacteria</taxon>
        <taxon>Pseudomonadati</taxon>
        <taxon>Spirochaetota</taxon>
        <taxon>Spirochaetia</taxon>
        <taxon>Brachyspirales</taxon>
        <taxon>Brachyspiraceae</taxon>
        <taxon>Brachyspira</taxon>
    </lineage>
</organism>
<evidence type="ECO:0000256" key="1">
    <source>
        <dbReference type="SAM" id="Phobius"/>
    </source>
</evidence>
<keyword evidence="1" id="KW-0472">Membrane</keyword>
<keyword evidence="1" id="KW-1133">Transmembrane helix</keyword>
<feature type="transmembrane region" description="Helical" evidence="1">
    <location>
        <begin position="28"/>
        <end position="47"/>
    </location>
</feature>
<reference evidence="2 3" key="1">
    <citation type="journal article" date="2019" name="Anaerobe">
        <title>Brachyspira catarrhinii sp. nov., an anaerobic intestinal spirochaete isolated from vervet monkeys may have been misidentified as Brachyspira aalborgi in previous studies.</title>
        <authorList>
            <person name="Phillips N.D."/>
            <person name="La T."/>
            <person name="Hampson D.J."/>
        </authorList>
    </citation>
    <scope>NUCLEOTIDE SEQUENCE [LARGE SCALE GENOMIC DNA]</scope>
    <source>
        <strain evidence="2 3">Z12</strain>
    </source>
</reference>
<dbReference type="EMBL" id="SJDU01000134">
    <property type="protein sequence ID" value="TKZ35239.1"/>
    <property type="molecule type" value="Genomic_DNA"/>
</dbReference>
<comment type="caution">
    <text evidence="2">The sequence shown here is derived from an EMBL/GenBank/DDBJ whole genome shotgun (WGS) entry which is preliminary data.</text>
</comment>
<gene>
    <name evidence="2" type="ORF">EZH24_06305</name>
</gene>